<feature type="chain" id="PRO_5032945990" evidence="1">
    <location>
        <begin position="22"/>
        <end position="180"/>
    </location>
</feature>
<dbReference type="EMBL" id="JACLCP010000002">
    <property type="protein sequence ID" value="MBC2845122.1"/>
    <property type="molecule type" value="Genomic_DNA"/>
</dbReference>
<protein>
    <submittedName>
        <fullName evidence="2">Lipocalin-like domain-containing protein</fullName>
    </submittedName>
</protein>
<keyword evidence="3" id="KW-1185">Reference proteome</keyword>
<evidence type="ECO:0000256" key="1">
    <source>
        <dbReference type="SAM" id="SignalP"/>
    </source>
</evidence>
<accession>A0A842IPH1</accession>
<sequence length="180" mass="20905">MKLSKLTLLVLYIAISSFAYAQSKASQTKKDKRSIGERQKILGSWKLQEIQYQYTDTTYIVNDEDHGRFIFTDSNYVLIYNPRMQKRKAFDNLSKPTIEEISMAFRSIVFNTGIYAIEDSVITTTADIAKVPGFEGGRQYYKLDFTNKGLELVMYDETYPNGNKPEWFGKLKIKFILKKE</sequence>
<dbReference type="Proteomes" id="UP000533900">
    <property type="component" value="Unassembled WGS sequence"/>
</dbReference>
<feature type="signal peptide" evidence="1">
    <location>
        <begin position="1"/>
        <end position="21"/>
    </location>
</feature>
<reference evidence="2" key="1">
    <citation type="submission" date="2020-08" db="EMBL/GenBank/DDBJ databases">
        <title>Winogradskyella ouciana sp. nov., isolated from the hadal seawater of the Mariana Trench.</title>
        <authorList>
            <person name="He X."/>
        </authorList>
    </citation>
    <scope>NUCLEOTIDE SEQUENCE [LARGE SCALE GENOMIC DNA]</scope>
    <source>
        <strain evidence="2">KCTC 52348</strain>
    </source>
</reference>
<dbReference type="AlphaFoldDB" id="A0A842IPH1"/>
<evidence type="ECO:0000313" key="2">
    <source>
        <dbReference type="EMBL" id="MBC2845122.1"/>
    </source>
</evidence>
<keyword evidence="1" id="KW-0732">Signal</keyword>
<gene>
    <name evidence="2" type="ORF">H7F21_08460</name>
</gene>
<proteinExistence type="predicted"/>
<name>A0A842IPH1_9FLAO</name>
<organism evidence="2 3">
    <name type="scientific">Winogradskyella flava</name>
    <dbReference type="NCBI Taxonomy" id="1884876"/>
    <lineage>
        <taxon>Bacteria</taxon>
        <taxon>Pseudomonadati</taxon>
        <taxon>Bacteroidota</taxon>
        <taxon>Flavobacteriia</taxon>
        <taxon>Flavobacteriales</taxon>
        <taxon>Flavobacteriaceae</taxon>
        <taxon>Winogradskyella</taxon>
    </lineage>
</organism>
<evidence type="ECO:0000313" key="3">
    <source>
        <dbReference type="Proteomes" id="UP000533900"/>
    </source>
</evidence>
<comment type="caution">
    <text evidence="2">The sequence shown here is derived from an EMBL/GenBank/DDBJ whole genome shotgun (WGS) entry which is preliminary data.</text>
</comment>
<dbReference type="RefSeq" id="WP_185788835.1">
    <property type="nucleotide sequence ID" value="NZ_JACLCP010000002.1"/>
</dbReference>